<dbReference type="Pfam" id="PF02623">
    <property type="entry name" value="FliW"/>
    <property type="match status" value="1"/>
</dbReference>
<comment type="similarity">
    <text evidence="5">Belongs to the FliW family.</text>
</comment>
<comment type="function">
    <text evidence="5">Acts as an anti-CsrA protein, binds CsrA and prevents it from repressing translation of its target genes, one of which is flagellin. Binds to flagellin and participates in the assembly of the flagellum.</text>
</comment>
<dbReference type="GO" id="GO:0005737">
    <property type="term" value="C:cytoplasm"/>
    <property type="evidence" value="ECO:0007669"/>
    <property type="project" value="UniProtKB-SubCell"/>
</dbReference>
<dbReference type="GO" id="GO:0044780">
    <property type="term" value="P:bacterial-type flagellum assembly"/>
    <property type="evidence" value="ECO:0007669"/>
    <property type="project" value="UniProtKB-UniRule"/>
</dbReference>
<name>A0A5S5AJC4_9FIRM</name>
<accession>A0A5S5AJC4</accession>
<dbReference type="AlphaFoldDB" id="A0A5S5AJC4"/>
<evidence type="ECO:0000256" key="4">
    <source>
        <dbReference type="ARBA" id="ARBA00023186"/>
    </source>
</evidence>
<dbReference type="GO" id="GO:0006417">
    <property type="term" value="P:regulation of translation"/>
    <property type="evidence" value="ECO:0007669"/>
    <property type="project" value="UniProtKB-KW"/>
</dbReference>
<dbReference type="InterPro" id="IPR003775">
    <property type="entry name" value="Flagellar_assembly_factor_FliW"/>
</dbReference>
<keyword evidence="6" id="KW-0966">Cell projection</keyword>
<keyword evidence="6" id="KW-0969">Cilium</keyword>
<proteinExistence type="inferred from homology"/>
<dbReference type="HAMAP" id="MF_01185">
    <property type="entry name" value="FliW"/>
    <property type="match status" value="1"/>
</dbReference>
<dbReference type="SUPFAM" id="SSF141457">
    <property type="entry name" value="BH3618-like"/>
    <property type="match status" value="1"/>
</dbReference>
<evidence type="ECO:0000256" key="1">
    <source>
        <dbReference type="ARBA" id="ARBA00022490"/>
    </source>
</evidence>
<reference evidence="6 7" key="1">
    <citation type="submission" date="2019-07" db="EMBL/GenBank/DDBJ databases">
        <title>Genomic Encyclopedia of Type Strains, Phase I: the one thousand microbial genomes (KMG-I) project.</title>
        <authorList>
            <person name="Kyrpides N."/>
        </authorList>
    </citation>
    <scope>NUCLEOTIDE SEQUENCE [LARGE SCALE GENOMIC DNA]</scope>
    <source>
        <strain evidence="6 7">DSM 16647</strain>
    </source>
</reference>
<protein>
    <recommendedName>
        <fullName evidence="5">Flagellar assembly factor FliW</fullName>
    </recommendedName>
</protein>
<keyword evidence="3 5" id="KW-0810">Translation regulation</keyword>
<evidence type="ECO:0000313" key="7">
    <source>
        <dbReference type="Proteomes" id="UP000322294"/>
    </source>
</evidence>
<keyword evidence="6" id="KW-0282">Flagellum</keyword>
<dbReference type="EMBL" id="VNHO01000024">
    <property type="protein sequence ID" value="TYP50919.1"/>
    <property type="molecule type" value="Genomic_DNA"/>
</dbReference>
<organism evidence="6 7">
    <name type="scientific">Thermosediminibacter litoriperuensis</name>
    <dbReference type="NCBI Taxonomy" id="291989"/>
    <lineage>
        <taxon>Bacteria</taxon>
        <taxon>Bacillati</taxon>
        <taxon>Bacillota</taxon>
        <taxon>Clostridia</taxon>
        <taxon>Thermosediminibacterales</taxon>
        <taxon>Thermosediminibacteraceae</taxon>
        <taxon>Thermosediminibacter</taxon>
    </lineage>
</organism>
<keyword evidence="2 5" id="KW-1005">Bacterial flagellum biogenesis</keyword>
<evidence type="ECO:0000256" key="5">
    <source>
        <dbReference type="HAMAP-Rule" id="MF_01185"/>
    </source>
</evidence>
<dbReference type="Gene3D" id="2.30.290.10">
    <property type="entry name" value="BH3618-like"/>
    <property type="match status" value="1"/>
</dbReference>
<comment type="subcellular location">
    <subcellularLocation>
        <location evidence="5">Cytoplasm</location>
    </subcellularLocation>
</comment>
<evidence type="ECO:0000313" key="6">
    <source>
        <dbReference type="EMBL" id="TYP50919.1"/>
    </source>
</evidence>
<dbReference type="InterPro" id="IPR024046">
    <property type="entry name" value="Flagellar_assmbl_FliW_dom_sf"/>
</dbReference>
<evidence type="ECO:0000256" key="3">
    <source>
        <dbReference type="ARBA" id="ARBA00022845"/>
    </source>
</evidence>
<comment type="subunit">
    <text evidence="5">Interacts with translational regulator CsrA and flagellin(s).</text>
</comment>
<keyword evidence="4 5" id="KW-0143">Chaperone</keyword>
<sequence>MKIKTKFFGEIEVGEEKIINFPSGIIGFEDLKRFVLIDHPGSDVIKWLQSVDDPVISLPVADPTAFYSDYVPQISKDDLETIKVKNIEDAVVLCVITVPADIQKATINLKAPVILNPTRRLADQMIAENPEYRVKHPLPLAQKQEGRCAGC</sequence>
<dbReference type="PANTHER" id="PTHR39190:SF1">
    <property type="entry name" value="FLAGELLAR ASSEMBLY FACTOR FLIW"/>
    <property type="match status" value="1"/>
</dbReference>
<evidence type="ECO:0000256" key="2">
    <source>
        <dbReference type="ARBA" id="ARBA00022795"/>
    </source>
</evidence>
<keyword evidence="7" id="KW-1185">Reference proteome</keyword>
<keyword evidence="1 5" id="KW-0963">Cytoplasm</keyword>
<comment type="caution">
    <text evidence="6">The sequence shown here is derived from an EMBL/GenBank/DDBJ whole genome shotgun (WGS) entry which is preliminary data.</text>
</comment>
<dbReference type="RefSeq" id="WP_246110787.1">
    <property type="nucleotide sequence ID" value="NZ_VNHO01000024.1"/>
</dbReference>
<dbReference type="Proteomes" id="UP000322294">
    <property type="component" value="Unassembled WGS sequence"/>
</dbReference>
<dbReference type="NCBIfam" id="NF009793">
    <property type="entry name" value="PRK13285.1-1"/>
    <property type="match status" value="1"/>
</dbReference>
<gene>
    <name evidence="5" type="primary">fliW</name>
    <name evidence="6" type="ORF">LZ11_01974</name>
</gene>
<dbReference type="PANTHER" id="PTHR39190">
    <property type="entry name" value="FLAGELLAR ASSEMBLY FACTOR FLIW"/>
    <property type="match status" value="1"/>
</dbReference>